<evidence type="ECO:0000256" key="3">
    <source>
        <dbReference type="ARBA" id="ARBA00022692"/>
    </source>
</evidence>
<dbReference type="RefSeq" id="WP_218252810.1">
    <property type="nucleotide sequence ID" value="NZ_JABXWD010000208.1"/>
</dbReference>
<evidence type="ECO:0000256" key="6">
    <source>
        <dbReference type="SAM" id="Phobius"/>
    </source>
</evidence>
<evidence type="ECO:0000256" key="4">
    <source>
        <dbReference type="ARBA" id="ARBA00022989"/>
    </source>
</evidence>
<evidence type="ECO:0000256" key="1">
    <source>
        <dbReference type="ARBA" id="ARBA00004141"/>
    </source>
</evidence>
<evidence type="ECO:0000256" key="2">
    <source>
        <dbReference type="ARBA" id="ARBA00009773"/>
    </source>
</evidence>
<feature type="transmembrane region" description="Helical" evidence="6">
    <location>
        <begin position="6"/>
        <end position="39"/>
    </location>
</feature>
<feature type="transmembrane region" description="Helical" evidence="6">
    <location>
        <begin position="60"/>
        <end position="81"/>
    </location>
</feature>
<organism evidence="7 8">
    <name type="scientific">Candidatus Magnetobacterium casense</name>
    <dbReference type="NCBI Taxonomy" id="1455061"/>
    <lineage>
        <taxon>Bacteria</taxon>
        <taxon>Pseudomonadati</taxon>
        <taxon>Nitrospirota</taxon>
        <taxon>Thermodesulfovibrionia</taxon>
        <taxon>Thermodesulfovibrionales</taxon>
        <taxon>Candidatus Magnetobacteriaceae</taxon>
        <taxon>Candidatus Magnetobacterium</taxon>
    </lineage>
</organism>
<comment type="subcellular location">
    <subcellularLocation>
        <location evidence="1">Membrane</location>
        <topology evidence="1">Multi-pass membrane protein</topology>
    </subcellularLocation>
</comment>
<name>A0ABS6S041_9BACT</name>
<comment type="similarity">
    <text evidence="2">Belongs to the autoinducer-2 exporter (AI-2E) (TC 2.A.86) family.</text>
</comment>
<keyword evidence="3 6" id="KW-0812">Transmembrane</keyword>
<dbReference type="InterPro" id="IPR002549">
    <property type="entry name" value="AI-2E-like"/>
</dbReference>
<dbReference type="PANTHER" id="PTHR21716:SF64">
    <property type="entry name" value="AI-2 TRANSPORT PROTEIN TQSA"/>
    <property type="match status" value="1"/>
</dbReference>
<dbReference type="PANTHER" id="PTHR21716">
    <property type="entry name" value="TRANSMEMBRANE PROTEIN"/>
    <property type="match status" value="1"/>
</dbReference>
<accession>A0ABS6S041</accession>
<evidence type="ECO:0000256" key="5">
    <source>
        <dbReference type="ARBA" id="ARBA00023136"/>
    </source>
</evidence>
<sequence>MQIINVSLIIGMIALGFYILFIGKVFFVPLVIGIVVWYLINTLAGEYAKLRVGKYVMPRWSALTLSFVTMAMIIWFFVALVNSNTDAVVAAAPHYQAKLQNMLRYAYNKLHLTGTPSIESMFASLSVSELLSSVAHMLTTVASNMGMIIVYVLLLLLEAHTFDSKLKVLVQDQLRYEGVRAVIHNINQDIRTYIKIKSVISLLTGVFTYVVLRIVGVDFAVFWALITFLFTYIPTVGAIVTVLFPALLALVQFDTVYPFVIVTGLLVGIHLFIGNVLEPKMMGKSLNLSPLVIIISLTIWGYIWGITGMFLCVPIMVIASIIMSKFPSTRPIVIMLSEDGKIK</sequence>
<feature type="transmembrane region" description="Helical" evidence="6">
    <location>
        <begin position="134"/>
        <end position="157"/>
    </location>
</feature>
<dbReference type="EMBL" id="JABXWD010000208">
    <property type="protein sequence ID" value="MBV6342186.1"/>
    <property type="molecule type" value="Genomic_DNA"/>
</dbReference>
<feature type="transmembrane region" description="Helical" evidence="6">
    <location>
        <begin position="199"/>
        <end position="216"/>
    </location>
</feature>
<feature type="transmembrane region" description="Helical" evidence="6">
    <location>
        <begin position="293"/>
        <end position="322"/>
    </location>
</feature>
<gene>
    <name evidence="7" type="ORF">HWQ67_11375</name>
</gene>
<keyword evidence="5 6" id="KW-0472">Membrane</keyword>
<keyword evidence="8" id="KW-1185">Reference proteome</keyword>
<proteinExistence type="inferred from homology"/>
<feature type="transmembrane region" description="Helical" evidence="6">
    <location>
        <begin position="222"/>
        <end position="248"/>
    </location>
</feature>
<comment type="caution">
    <text evidence="7">The sequence shown here is derived from an EMBL/GenBank/DDBJ whole genome shotgun (WGS) entry which is preliminary data.</text>
</comment>
<protein>
    <submittedName>
        <fullName evidence="7">AI-2E family transporter</fullName>
    </submittedName>
</protein>
<dbReference type="Pfam" id="PF01594">
    <property type="entry name" value="AI-2E_transport"/>
    <property type="match status" value="1"/>
</dbReference>
<evidence type="ECO:0000313" key="7">
    <source>
        <dbReference type="EMBL" id="MBV6342186.1"/>
    </source>
</evidence>
<reference evidence="7 8" key="1">
    <citation type="journal article" date="2020" name="J Geophys Res Biogeosci">
        <title>Magnetotaxis as an Adaptation to Enable Bacterial Shuttling of Microbial Sulfur and Sulfur Cycling Across Aquatic Oxic#Anoxic Interfaces.</title>
        <authorList>
            <person name="Li J."/>
            <person name="Liu P."/>
            <person name="Wang J."/>
            <person name="Roberts A.P."/>
            <person name="Pan Y."/>
        </authorList>
    </citation>
    <scope>NUCLEOTIDE SEQUENCE [LARGE SCALE GENOMIC DNA]</scope>
    <source>
        <strain evidence="7 8">MYR-1_YQ</strain>
    </source>
</reference>
<keyword evidence="4 6" id="KW-1133">Transmembrane helix</keyword>
<evidence type="ECO:0000313" key="8">
    <source>
        <dbReference type="Proteomes" id="UP001196980"/>
    </source>
</evidence>
<dbReference type="Proteomes" id="UP001196980">
    <property type="component" value="Unassembled WGS sequence"/>
</dbReference>
<feature type="transmembrane region" description="Helical" evidence="6">
    <location>
        <begin position="255"/>
        <end position="273"/>
    </location>
</feature>